<organism evidence="2">
    <name type="scientific">freshwater metagenome</name>
    <dbReference type="NCBI Taxonomy" id="449393"/>
    <lineage>
        <taxon>unclassified sequences</taxon>
        <taxon>metagenomes</taxon>
        <taxon>ecological metagenomes</taxon>
    </lineage>
</organism>
<evidence type="ECO:0000313" key="2">
    <source>
        <dbReference type="EMBL" id="CAB4743257.1"/>
    </source>
</evidence>
<accession>A0A6J6T8Z6</accession>
<sequence length="407" mass="42386">MSDVKLDQKRSGVRSIAAVLIFVIAAALTPVAMLGNWGHATVVNSEQFLATVGPLAESPQVQAAVSEAVSAAIVKQVDTTAIVGDFLGGLLNNDQLSASLSAPIAAGVNKLIGEIVQGFIASDAFQKVWVTLAGATQKSVVAILQGGNEGPVQMQGDQVVLDISDLLTAVQSQLVAQGVSLADKVTIPASDSQIVLFEAPAVAQLQFVYSLASPILQWFPLLLAILFGLAITLARRRPRMVLAVGVALFVAGALTTWALGVGKTFFVDQLAGTVFGGASGIFWDTLFNYLITGLQGLMIFGVVVAIAGWFAGSSRPARNLRSHVVAGLTEIGSSLPENGLSTFLAVRADTVRWVITAVTVFILVVGSVMSLTHMIWVLLLAGGLFTLLQVLIARKETGATPADIASA</sequence>
<keyword evidence="1" id="KW-0472">Membrane</keyword>
<proteinExistence type="predicted"/>
<gene>
    <name evidence="2" type="ORF">UFOPK2809_00473</name>
</gene>
<dbReference type="AlphaFoldDB" id="A0A6J6T8Z6"/>
<name>A0A6J6T8Z6_9ZZZZ</name>
<feature type="transmembrane region" description="Helical" evidence="1">
    <location>
        <begin position="375"/>
        <end position="393"/>
    </location>
</feature>
<feature type="transmembrane region" description="Helical" evidence="1">
    <location>
        <begin position="241"/>
        <end position="266"/>
    </location>
</feature>
<feature type="transmembrane region" description="Helical" evidence="1">
    <location>
        <begin position="286"/>
        <end position="311"/>
    </location>
</feature>
<keyword evidence="1" id="KW-1133">Transmembrane helix</keyword>
<feature type="transmembrane region" description="Helical" evidence="1">
    <location>
        <begin position="12"/>
        <end position="34"/>
    </location>
</feature>
<protein>
    <submittedName>
        <fullName evidence="2">Unannotated protein</fullName>
    </submittedName>
</protein>
<reference evidence="2" key="1">
    <citation type="submission" date="2020-05" db="EMBL/GenBank/DDBJ databases">
        <authorList>
            <person name="Chiriac C."/>
            <person name="Salcher M."/>
            <person name="Ghai R."/>
            <person name="Kavagutti S V."/>
        </authorList>
    </citation>
    <scope>NUCLEOTIDE SEQUENCE</scope>
</reference>
<keyword evidence="1" id="KW-0812">Transmembrane</keyword>
<dbReference type="EMBL" id="CAEZZA010000046">
    <property type="protein sequence ID" value="CAB4743257.1"/>
    <property type="molecule type" value="Genomic_DNA"/>
</dbReference>
<evidence type="ECO:0000256" key="1">
    <source>
        <dbReference type="SAM" id="Phobius"/>
    </source>
</evidence>
<feature type="transmembrane region" description="Helical" evidence="1">
    <location>
        <begin position="350"/>
        <end position="369"/>
    </location>
</feature>
<feature type="transmembrane region" description="Helical" evidence="1">
    <location>
        <begin position="215"/>
        <end position="234"/>
    </location>
</feature>